<dbReference type="Proteomes" id="UP000305729">
    <property type="component" value="Chromosome 1"/>
</dbReference>
<proteinExistence type="inferred from homology"/>
<feature type="domain" description="Glutamine amidotransferase type-2" evidence="11">
    <location>
        <begin position="2"/>
        <end position="211"/>
    </location>
</feature>
<dbReference type="GO" id="GO:0006529">
    <property type="term" value="P:asparagine biosynthetic process"/>
    <property type="evidence" value="ECO:0007669"/>
    <property type="project" value="UniProtKB-KW"/>
</dbReference>
<accession>A0A5S3V5B5</accession>
<comment type="pathway">
    <text evidence="1">Amino-acid biosynthesis; L-asparagine biosynthesis; L-asparagine from L-aspartate (L-Gln route): step 1/1.</text>
</comment>
<dbReference type="PANTHER" id="PTHR43284">
    <property type="entry name" value="ASPARAGINE SYNTHETASE (GLUTAMINE-HYDROLYZING)"/>
    <property type="match status" value="1"/>
</dbReference>
<keyword evidence="12" id="KW-0436">Ligase</keyword>
<dbReference type="PIRSF" id="PIRSF001589">
    <property type="entry name" value="Asn_synthetase_glu-h"/>
    <property type="match status" value="1"/>
</dbReference>
<dbReference type="InterPro" id="IPR017932">
    <property type="entry name" value="GATase_2_dom"/>
</dbReference>
<dbReference type="InterPro" id="IPR033738">
    <property type="entry name" value="AsnB_N"/>
</dbReference>
<feature type="binding site" evidence="9">
    <location>
        <position position="99"/>
    </location>
    <ligand>
        <name>L-glutamine</name>
        <dbReference type="ChEBI" id="CHEBI:58359"/>
    </ligand>
</feature>
<name>A0A5S3V5B5_9GAMM</name>
<evidence type="ECO:0000256" key="8">
    <source>
        <dbReference type="PIRSR" id="PIRSR001589-1"/>
    </source>
</evidence>
<dbReference type="InterPro" id="IPR001962">
    <property type="entry name" value="Asn_synthase"/>
</dbReference>
<dbReference type="GO" id="GO:0004066">
    <property type="term" value="F:asparagine synthase (glutamine-hydrolyzing) activity"/>
    <property type="evidence" value="ECO:0007669"/>
    <property type="project" value="UniProtKB-EC"/>
</dbReference>
<dbReference type="CDD" id="cd00712">
    <property type="entry name" value="AsnB"/>
    <property type="match status" value="1"/>
</dbReference>
<dbReference type="SUPFAM" id="SSF56235">
    <property type="entry name" value="N-terminal nucleophile aminohydrolases (Ntn hydrolases)"/>
    <property type="match status" value="1"/>
</dbReference>
<dbReference type="EC" id="6.3.5.4" evidence="3"/>
<evidence type="ECO:0000256" key="1">
    <source>
        <dbReference type="ARBA" id="ARBA00005187"/>
    </source>
</evidence>
<evidence type="ECO:0000256" key="9">
    <source>
        <dbReference type="PIRSR" id="PIRSR001589-2"/>
    </source>
</evidence>
<reference evidence="12 13" key="1">
    <citation type="submission" date="2019-10" db="EMBL/GenBank/DDBJ databases">
        <title>Pseudoalteromonas rubra S4059.</title>
        <authorList>
            <person name="Paulsen S."/>
            <person name="Wang X."/>
        </authorList>
    </citation>
    <scope>NUCLEOTIDE SEQUENCE [LARGE SCALE GENOMIC DNA]</scope>
    <source>
        <strain evidence="12 13">S4059</strain>
    </source>
</reference>
<dbReference type="SUPFAM" id="SSF52402">
    <property type="entry name" value="Adenine nucleotide alpha hydrolases-like"/>
    <property type="match status" value="1"/>
</dbReference>
<dbReference type="NCBIfam" id="TIGR01536">
    <property type="entry name" value="asn_synth_AEB"/>
    <property type="match status" value="1"/>
</dbReference>
<keyword evidence="6 8" id="KW-0315">Glutamine amidotransferase</keyword>
<dbReference type="RefSeq" id="WP_125559003.1">
    <property type="nucleotide sequence ID" value="NZ_CP045429.1"/>
</dbReference>
<dbReference type="CDD" id="cd01991">
    <property type="entry name" value="Asn_synthase_B_C"/>
    <property type="match status" value="1"/>
</dbReference>
<dbReference type="Gene3D" id="3.40.50.620">
    <property type="entry name" value="HUPs"/>
    <property type="match status" value="1"/>
</dbReference>
<dbReference type="Gene3D" id="3.60.20.10">
    <property type="entry name" value="Glutamine Phosphoribosylpyrophosphate, subunit 1, domain 1"/>
    <property type="match status" value="1"/>
</dbReference>
<evidence type="ECO:0000313" key="13">
    <source>
        <dbReference type="Proteomes" id="UP000305729"/>
    </source>
</evidence>
<dbReference type="InterPro" id="IPR051786">
    <property type="entry name" value="ASN_synthetase/amidase"/>
</dbReference>
<dbReference type="PROSITE" id="PS51278">
    <property type="entry name" value="GATASE_TYPE_2"/>
    <property type="match status" value="1"/>
</dbReference>
<protein>
    <recommendedName>
        <fullName evidence="3">asparagine synthase (glutamine-hydrolyzing)</fullName>
        <ecNumber evidence="3">6.3.5.4</ecNumber>
    </recommendedName>
</protein>
<dbReference type="InterPro" id="IPR029055">
    <property type="entry name" value="Ntn_hydrolases_N"/>
</dbReference>
<dbReference type="GO" id="GO:0005829">
    <property type="term" value="C:cytosol"/>
    <property type="evidence" value="ECO:0007669"/>
    <property type="project" value="TreeGrafter"/>
</dbReference>
<feature type="site" description="Important for beta-aspartyl-AMP intermediate formation" evidence="10">
    <location>
        <position position="360"/>
    </location>
</feature>
<dbReference type="Pfam" id="PF13537">
    <property type="entry name" value="GATase_7"/>
    <property type="match status" value="1"/>
</dbReference>
<dbReference type="InterPro" id="IPR006426">
    <property type="entry name" value="Asn_synth_AEB"/>
</dbReference>
<organism evidence="12 13">
    <name type="scientific">Pseudoalteromonas rubra</name>
    <dbReference type="NCBI Taxonomy" id="43658"/>
    <lineage>
        <taxon>Bacteria</taxon>
        <taxon>Pseudomonadati</taxon>
        <taxon>Pseudomonadota</taxon>
        <taxon>Gammaproteobacteria</taxon>
        <taxon>Alteromonadales</taxon>
        <taxon>Pseudoalteromonadaceae</taxon>
        <taxon>Pseudoalteromonas</taxon>
    </lineage>
</organism>
<feature type="binding site" evidence="9">
    <location>
        <position position="286"/>
    </location>
    <ligand>
        <name>ATP</name>
        <dbReference type="ChEBI" id="CHEBI:30616"/>
    </ligand>
</feature>
<comment type="similarity">
    <text evidence="2">Belongs to the asparagine synthetase family.</text>
</comment>
<gene>
    <name evidence="12" type="primary">asnB</name>
    <name evidence="12" type="ORF">CWC22_017220</name>
</gene>
<evidence type="ECO:0000256" key="3">
    <source>
        <dbReference type="ARBA" id="ARBA00012737"/>
    </source>
</evidence>
<sequence>MCGIFGHYSFSNVEYSEHQIESMGQAISHRGPDGQGIYFTPKLSLGNQRLAILDIEHGQQPFVSDCGNIVVVQNGEIFNHVELADELSEQGFECKTHCDTEVILRLYERDGIDGISKLNGMFAISIFDKNKNTMYLIRDRVGEKPLHYFYDGNSLVFSSEIKSILKVIDKPPVCSQAIEEFFSFNYIPQPRTIFENIFHVETGSYLEINEQGISSKKWWDLSKVETQNKTEQEWISEFNTILDDAVRIRLRADVPFGAFLSGGVDSSSVVGLMAKHLSEPVKTYSIGFDDKKYDESPYAEEAAVRFSTEHHLKKVDPNMLDLWEKVLYHCDQPHGDVSFMPTYKVAEMAAADVKMVLTGDGADELFAGYDKYLHFFKDNRAHNFDADYHKQLTLFPKDKLDQLLTDEYRSNLRSEVVKERLEPLLSDVQHMDDINKALYIDTQLLLSGNNLVKPDRTGMAVSIENRAPFLDYRLIELAFSMPGELKLRNSETKYIYKKAVEDLIGTDLAYRKKQMFTVPIGDWFKTTLKDLCVDLLISPRTQARGFFNYDFVARLFEDHVNDRENNTREIRALMAFELWCRRFLD</sequence>
<dbReference type="EMBL" id="CP045429">
    <property type="protein sequence ID" value="QPB84626.1"/>
    <property type="molecule type" value="Genomic_DNA"/>
</dbReference>
<evidence type="ECO:0000259" key="11">
    <source>
        <dbReference type="PROSITE" id="PS51278"/>
    </source>
</evidence>
<evidence type="ECO:0000256" key="6">
    <source>
        <dbReference type="ARBA" id="ARBA00022962"/>
    </source>
</evidence>
<evidence type="ECO:0000313" key="12">
    <source>
        <dbReference type="EMBL" id="QPB84626.1"/>
    </source>
</evidence>
<keyword evidence="8" id="KW-0061">Asparagine biosynthesis</keyword>
<dbReference type="GO" id="GO:0005524">
    <property type="term" value="F:ATP binding"/>
    <property type="evidence" value="ECO:0007669"/>
    <property type="project" value="UniProtKB-KW"/>
</dbReference>
<dbReference type="PANTHER" id="PTHR43284:SF1">
    <property type="entry name" value="ASPARAGINE SYNTHETASE"/>
    <property type="match status" value="1"/>
</dbReference>
<evidence type="ECO:0000256" key="2">
    <source>
        <dbReference type="ARBA" id="ARBA00005752"/>
    </source>
</evidence>
<evidence type="ECO:0000256" key="7">
    <source>
        <dbReference type="ARBA" id="ARBA00048741"/>
    </source>
</evidence>
<evidence type="ECO:0000256" key="5">
    <source>
        <dbReference type="ARBA" id="ARBA00022840"/>
    </source>
</evidence>
<feature type="active site" description="For GATase activity" evidence="8">
    <location>
        <position position="2"/>
    </location>
</feature>
<keyword evidence="4 9" id="KW-0547">Nucleotide-binding</keyword>
<dbReference type="Pfam" id="PF00733">
    <property type="entry name" value="Asn_synthase"/>
    <property type="match status" value="1"/>
</dbReference>
<keyword evidence="8" id="KW-0028">Amino-acid biosynthesis</keyword>
<keyword evidence="5 9" id="KW-0067">ATP-binding</keyword>
<evidence type="ECO:0000256" key="10">
    <source>
        <dbReference type="PIRSR" id="PIRSR001589-3"/>
    </source>
</evidence>
<dbReference type="AlphaFoldDB" id="A0A5S3V5B5"/>
<dbReference type="InterPro" id="IPR014729">
    <property type="entry name" value="Rossmann-like_a/b/a_fold"/>
</dbReference>
<evidence type="ECO:0000256" key="4">
    <source>
        <dbReference type="ARBA" id="ARBA00022741"/>
    </source>
</evidence>
<comment type="catalytic activity">
    <reaction evidence="7">
        <text>L-aspartate + L-glutamine + ATP + H2O = L-asparagine + L-glutamate + AMP + diphosphate + H(+)</text>
        <dbReference type="Rhea" id="RHEA:12228"/>
        <dbReference type="ChEBI" id="CHEBI:15377"/>
        <dbReference type="ChEBI" id="CHEBI:15378"/>
        <dbReference type="ChEBI" id="CHEBI:29985"/>
        <dbReference type="ChEBI" id="CHEBI:29991"/>
        <dbReference type="ChEBI" id="CHEBI:30616"/>
        <dbReference type="ChEBI" id="CHEBI:33019"/>
        <dbReference type="ChEBI" id="CHEBI:58048"/>
        <dbReference type="ChEBI" id="CHEBI:58359"/>
        <dbReference type="ChEBI" id="CHEBI:456215"/>
        <dbReference type="EC" id="6.3.5.4"/>
    </reaction>
</comment>
<dbReference type="OrthoDB" id="9763290at2"/>